<sequence length="690" mass="76633">MKVSRRHFVGILYDCILFEHASLVSSDKNHVLALDDLADTFAFVADFYKHNRPLMDIPCDQFITRNQLHTVAGLVDYIEEMEHGAFEIFPGNVELREEAPSYASSSSIRRERRRQERIVGALGVDRVNRGSSKSKGGNAGGAGGERGWTMTSLDFYSRQSHDHHNDTDTDLDDEYSLVIPGLSKTDIQTFLWEYAYVPEDFQDDIATLIRYLRRDEWFMHGSKGSTITFDWGLEGVQKFSKDYNLKKVKKVELRGKEDAKRTKEAAQKQQEEWHRQQEMIREQEAARRLKLVDDFIWMMHKSLLIPSAESASIDDLIKTLEIEISEDFGFCFVALAAVGAFASMSFTHQSDLDLTLTGNIKHITLSGLVNALREHGYEGVKVEGDDGQRELSASLSSAGSAIPTAMISLLDPRTGIMCHLTLNEPIEIYRSKLVRTYALIEPRFGPIMTALKQIAVRRYLASGSIYDDRRNNMPLGSYALALMLITFLQTENPPILPKLQQASVQDDNSNGGGEDDRPSLVKDVVLVQGIDCSFDRNWKSYEGYGVKNSKSAAELLVDFCRFFGYVFDYDSKEVNARVGTFRWRPDVSNSGSTAVGGLSGSLSALSLYSLTTSATSSTSELSGAASAGGVGASGPTEGVTAVFHVMDPFVVGMNVTSSCRGDVVRMVKECFQEAYEALIEGDVNLVFSSS</sequence>
<organism evidence="1 2">
    <name type="scientific">Dissophora globulifera</name>
    <dbReference type="NCBI Taxonomy" id="979702"/>
    <lineage>
        <taxon>Eukaryota</taxon>
        <taxon>Fungi</taxon>
        <taxon>Fungi incertae sedis</taxon>
        <taxon>Mucoromycota</taxon>
        <taxon>Mortierellomycotina</taxon>
        <taxon>Mortierellomycetes</taxon>
        <taxon>Mortierellales</taxon>
        <taxon>Mortierellaceae</taxon>
        <taxon>Dissophora</taxon>
    </lineage>
</organism>
<comment type="caution">
    <text evidence="1">The sequence shown here is derived from an EMBL/GenBank/DDBJ whole genome shotgun (WGS) entry which is preliminary data.</text>
</comment>
<keyword evidence="2" id="KW-1185">Reference proteome</keyword>
<proteinExistence type="predicted"/>
<evidence type="ECO:0000313" key="2">
    <source>
        <dbReference type="Proteomes" id="UP000738325"/>
    </source>
</evidence>
<reference evidence="1" key="1">
    <citation type="journal article" date="2020" name="Fungal Divers.">
        <title>Resolving the Mortierellaceae phylogeny through synthesis of multi-gene phylogenetics and phylogenomics.</title>
        <authorList>
            <person name="Vandepol N."/>
            <person name="Liber J."/>
            <person name="Desiro A."/>
            <person name="Na H."/>
            <person name="Kennedy M."/>
            <person name="Barry K."/>
            <person name="Grigoriev I.V."/>
            <person name="Miller A.N."/>
            <person name="O'Donnell K."/>
            <person name="Stajich J.E."/>
            <person name="Bonito G."/>
        </authorList>
    </citation>
    <scope>NUCLEOTIDE SEQUENCE</scope>
    <source>
        <strain evidence="1">REB-010B</strain>
    </source>
</reference>
<dbReference type="GO" id="GO:0016779">
    <property type="term" value="F:nucleotidyltransferase activity"/>
    <property type="evidence" value="ECO:0007669"/>
    <property type="project" value="TreeGrafter"/>
</dbReference>
<dbReference type="Gene3D" id="1.10.1410.10">
    <property type="match status" value="1"/>
</dbReference>
<dbReference type="AlphaFoldDB" id="A0A9P6RDP7"/>
<dbReference type="Proteomes" id="UP000738325">
    <property type="component" value="Unassembled WGS sequence"/>
</dbReference>
<dbReference type="SUPFAM" id="SSF81631">
    <property type="entry name" value="PAP/OAS1 substrate-binding domain"/>
    <property type="match status" value="1"/>
</dbReference>
<dbReference type="OrthoDB" id="1305878at2759"/>
<dbReference type="PANTHER" id="PTHR12271:SF40">
    <property type="entry name" value="POLY(A) RNA POLYMERASE GLD2"/>
    <property type="match status" value="1"/>
</dbReference>
<dbReference type="GO" id="GO:0031123">
    <property type="term" value="P:RNA 3'-end processing"/>
    <property type="evidence" value="ECO:0007669"/>
    <property type="project" value="TreeGrafter"/>
</dbReference>
<gene>
    <name evidence="1" type="ORF">BGZ99_006356</name>
</gene>
<name>A0A9P6RDP7_9FUNG</name>
<protein>
    <recommendedName>
        <fullName evidence="3">Polynucleotide adenylyltransferase</fullName>
    </recommendedName>
</protein>
<evidence type="ECO:0008006" key="3">
    <source>
        <dbReference type="Google" id="ProtNLM"/>
    </source>
</evidence>
<dbReference type="EMBL" id="JAAAIP010000428">
    <property type="protein sequence ID" value="KAG0317348.1"/>
    <property type="molecule type" value="Genomic_DNA"/>
</dbReference>
<dbReference type="PANTHER" id="PTHR12271">
    <property type="entry name" value="POLY A POLYMERASE CID PAP -RELATED"/>
    <property type="match status" value="1"/>
</dbReference>
<accession>A0A9P6RDP7</accession>
<evidence type="ECO:0000313" key="1">
    <source>
        <dbReference type="EMBL" id="KAG0317348.1"/>
    </source>
</evidence>